<dbReference type="CDD" id="cd05782">
    <property type="entry name" value="DNA_polB_like1_exo"/>
    <property type="match status" value="1"/>
</dbReference>
<dbReference type="InterPro" id="IPR019288">
    <property type="entry name" value="3'-5'_exonuclease_PolB-like"/>
</dbReference>
<dbReference type="AlphaFoldDB" id="A0A418NA06"/>
<evidence type="ECO:0000313" key="3">
    <source>
        <dbReference type="EMBL" id="TXK05391.1"/>
    </source>
</evidence>
<dbReference type="Proteomes" id="UP000321528">
    <property type="component" value="Unassembled WGS sequence"/>
</dbReference>
<dbReference type="EMBL" id="VNWL01000009">
    <property type="protein sequence ID" value="TXK05391.1"/>
    <property type="molecule type" value="Genomic_DNA"/>
</dbReference>
<comment type="caution">
    <text evidence="2">The sequence shown here is derived from an EMBL/GenBank/DDBJ whole genome shotgun (WGS) entry which is preliminary data.</text>
</comment>
<dbReference type="InterPro" id="IPR012337">
    <property type="entry name" value="RNaseH-like_sf"/>
</dbReference>
<evidence type="ECO:0000313" key="2">
    <source>
        <dbReference type="EMBL" id="RIV72884.1"/>
    </source>
</evidence>
<dbReference type="InterPro" id="IPR036397">
    <property type="entry name" value="RNaseH_sf"/>
</dbReference>
<dbReference type="RefSeq" id="WP_119639099.1">
    <property type="nucleotide sequence ID" value="NZ_QXFJ01000010.1"/>
</dbReference>
<dbReference type="OrthoDB" id="9773351at2"/>
<feature type="domain" description="Predicted 3'-5' exonuclease PolB-like" evidence="1">
    <location>
        <begin position="62"/>
        <end position="224"/>
    </location>
</feature>
<keyword evidence="2" id="KW-0269">Exonuclease</keyword>
<dbReference type="Pfam" id="PF10108">
    <property type="entry name" value="DNA_pol_B_exo2"/>
    <property type="match status" value="1"/>
</dbReference>
<sequence length="237" mass="28138">MLYKLNLEHILFLDIETVPQKQHFSDLDETSQTLWEQKSQYQRKDEITAEDFYERAGIWAEFGKIVCISVGYFNMKGDQRNFRVTSFHGEEVHILKQFKQLLKDHFSQTKHLLCAHNGKEFDFPYIARRMVINGLNLPYKLDLFGKKPWEVPHLDTMELWKFGDFKHYTSLKLLAHVLGIPSPKEDMDGSMVKDVFYEENDLDRIITYCELDVVTTAQVFLRMRNEELLSYEEIKKV</sequence>
<evidence type="ECO:0000313" key="5">
    <source>
        <dbReference type="Proteomes" id="UP000321528"/>
    </source>
</evidence>
<dbReference type="Gene3D" id="3.30.420.10">
    <property type="entry name" value="Ribonuclease H-like superfamily/Ribonuclease H"/>
    <property type="match status" value="1"/>
</dbReference>
<accession>A0A418NA06</accession>
<reference evidence="2 4" key="1">
    <citation type="submission" date="2018-08" db="EMBL/GenBank/DDBJ databases">
        <title>Proposal of Muricauda 72 sp.nov. and Muricauda NH166 sp.nov., isolated from seawater.</title>
        <authorList>
            <person name="Cheng H."/>
            <person name="Wu Y.-H."/>
            <person name="Guo L.-L."/>
            <person name="Xu X.-W."/>
        </authorList>
    </citation>
    <scope>NUCLEOTIDE SEQUENCE [LARGE SCALE GENOMIC DNA]</scope>
    <source>
        <strain evidence="2 4">NH166</strain>
    </source>
</reference>
<keyword evidence="2" id="KW-0378">Hydrolase</keyword>
<dbReference type="SUPFAM" id="SSF53098">
    <property type="entry name" value="Ribonuclease H-like"/>
    <property type="match status" value="1"/>
</dbReference>
<dbReference type="GO" id="GO:0003676">
    <property type="term" value="F:nucleic acid binding"/>
    <property type="evidence" value="ECO:0007669"/>
    <property type="project" value="InterPro"/>
</dbReference>
<keyword evidence="2" id="KW-0540">Nuclease</keyword>
<evidence type="ECO:0000313" key="4">
    <source>
        <dbReference type="Proteomes" id="UP000284189"/>
    </source>
</evidence>
<organism evidence="2 4">
    <name type="scientific">Flagellimonas aequoris</name>
    <dbReference type="NCBI Taxonomy" id="2306997"/>
    <lineage>
        <taxon>Bacteria</taxon>
        <taxon>Pseudomonadati</taxon>
        <taxon>Bacteroidota</taxon>
        <taxon>Flavobacteriia</taxon>
        <taxon>Flavobacteriales</taxon>
        <taxon>Flavobacteriaceae</taxon>
        <taxon>Flagellimonas</taxon>
    </lineage>
</organism>
<keyword evidence="5" id="KW-1185">Reference proteome</keyword>
<reference evidence="3 5" key="2">
    <citation type="submission" date="2019-07" db="EMBL/GenBank/DDBJ databases">
        <title>Draft genome of two Muricauda strains isolated from deep sea.</title>
        <authorList>
            <person name="Sun C."/>
        </authorList>
    </citation>
    <scope>NUCLEOTIDE SEQUENCE [LARGE SCALE GENOMIC DNA]</scope>
    <source>
        <strain evidence="3 5">NH166</strain>
    </source>
</reference>
<proteinExistence type="predicted"/>
<dbReference type="EMBL" id="QXFJ01000010">
    <property type="protein sequence ID" value="RIV72884.1"/>
    <property type="molecule type" value="Genomic_DNA"/>
</dbReference>
<dbReference type="Proteomes" id="UP000284189">
    <property type="component" value="Unassembled WGS sequence"/>
</dbReference>
<gene>
    <name evidence="2" type="ORF">D2U88_04440</name>
    <name evidence="3" type="ORF">FQ019_04415</name>
</gene>
<evidence type="ECO:0000259" key="1">
    <source>
        <dbReference type="Pfam" id="PF10108"/>
    </source>
</evidence>
<dbReference type="GO" id="GO:0004527">
    <property type="term" value="F:exonuclease activity"/>
    <property type="evidence" value="ECO:0007669"/>
    <property type="project" value="UniProtKB-KW"/>
</dbReference>
<protein>
    <submittedName>
        <fullName evidence="2">3'-5' exonuclease</fullName>
    </submittedName>
</protein>
<name>A0A418NA06_9FLAO</name>